<organism evidence="1 2">
    <name type="scientific">Coniosporium uncinatum</name>
    <dbReference type="NCBI Taxonomy" id="93489"/>
    <lineage>
        <taxon>Eukaryota</taxon>
        <taxon>Fungi</taxon>
        <taxon>Dikarya</taxon>
        <taxon>Ascomycota</taxon>
        <taxon>Pezizomycotina</taxon>
        <taxon>Dothideomycetes</taxon>
        <taxon>Dothideomycetes incertae sedis</taxon>
        <taxon>Coniosporium</taxon>
    </lineage>
</organism>
<dbReference type="Proteomes" id="UP001186974">
    <property type="component" value="Unassembled WGS sequence"/>
</dbReference>
<proteinExistence type="predicted"/>
<evidence type="ECO:0000313" key="1">
    <source>
        <dbReference type="EMBL" id="KAK3049464.1"/>
    </source>
</evidence>
<accession>A0ACC3CXF6</accession>
<comment type="caution">
    <text evidence="1">The sequence shown here is derived from an EMBL/GenBank/DDBJ whole genome shotgun (WGS) entry which is preliminary data.</text>
</comment>
<feature type="non-terminal residue" evidence="1">
    <location>
        <position position="479"/>
    </location>
</feature>
<evidence type="ECO:0000313" key="2">
    <source>
        <dbReference type="Proteomes" id="UP001186974"/>
    </source>
</evidence>
<reference evidence="1" key="1">
    <citation type="submission" date="2024-09" db="EMBL/GenBank/DDBJ databases">
        <title>Black Yeasts Isolated from many extreme environments.</title>
        <authorList>
            <person name="Coleine C."/>
            <person name="Stajich J.E."/>
            <person name="Selbmann L."/>
        </authorList>
    </citation>
    <scope>NUCLEOTIDE SEQUENCE</scope>
    <source>
        <strain evidence="1">CCFEE 5737</strain>
    </source>
</reference>
<sequence length="479" mass="50759">MAESRKQREQQANEAARGTSPNPGAAAIKSLLGSPGEMSPASNAPSATRRLAEPLQMASRSIQIPNPNHSDNTQTSPMSTSSFGSIGGTTAATATTTDMATTGPLPSAVLTANGGPAEPPSRANTMDSNGNSNRAFTFPPPQGEDIRQPPRNMSLPMSGYNSSPRSPSTKRHKCPYCSTDFTRHHNLKSHLLTHSQEKPYECPTCQARFRRLHDLKRHTKLHTGERPHTCPKCGRRFARGDALARHNKGQGGCAGRRASFDVDDEGRIPGDAMDGLEYSHAETAEPDRMDEDDEMDDRRRSEPSSKALAGRQDSSIYQPHPSTYPPVGGRLLSNNARAIYPPSGSSTAASSRDQSTNLSPKLPGGSISSIHFGPNQPSVYSGGMTESPKPLSPGQSDPRHRTSISDSSRSGPSLHQQYTQATGGRGSGVGLPPPPMGSSNPPHLPSLPGLPPPATADARMKGGSQPGHAPGPSMLSQQM</sequence>
<keyword evidence="2" id="KW-1185">Reference proteome</keyword>
<name>A0ACC3CXF6_9PEZI</name>
<dbReference type="EMBL" id="JAWDJW010010199">
    <property type="protein sequence ID" value="KAK3049464.1"/>
    <property type="molecule type" value="Genomic_DNA"/>
</dbReference>
<gene>
    <name evidence="1" type="ORF">LTS18_012764</name>
</gene>
<protein>
    <submittedName>
        <fullName evidence="1">Uncharacterized protein</fullName>
    </submittedName>
</protein>